<name>A0A9Q5QV19_9CYAN</name>
<dbReference type="AlphaFoldDB" id="A0A9Q5QV19"/>
<evidence type="ECO:0000256" key="2">
    <source>
        <dbReference type="SAM" id="SignalP"/>
    </source>
</evidence>
<feature type="chain" id="PRO_5040450979" description="Secreted protein" evidence="2">
    <location>
        <begin position="32"/>
        <end position="124"/>
    </location>
</feature>
<evidence type="ECO:0008006" key="5">
    <source>
        <dbReference type="Google" id="ProtNLM"/>
    </source>
</evidence>
<feature type="compositionally biased region" description="Polar residues" evidence="1">
    <location>
        <begin position="62"/>
        <end position="82"/>
    </location>
</feature>
<feature type="signal peptide" evidence="2">
    <location>
        <begin position="1"/>
        <end position="31"/>
    </location>
</feature>
<organism evidence="3 4">
    <name type="scientific">Cylindrospermopsis raciborskii CENA302</name>
    <dbReference type="NCBI Taxonomy" id="1170768"/>
    <lineage>
        <taxon>Bacteria</taxon>
        <taxon>Bacillati</taxon>
        <taxon>Cyanobacteriota</taxon>
        <taxon>Cyanophyceae</taxon>
        <taxon>Nostocales</taxon>
        <taxon>Aphanizomenonaceae</taxon>
        <taxon>Cylindrospermopsis</taxon>
    </lineage>
</organism>
<evidence type="ECO:0000313" key="3">
    <source>
        <dbReference type="EMBL" id="OPH08885.1"/>
    </source>
</evidence>
<dbReference type="RefSeq" id="WP_256860818.1">
    <property type="nucleotide sequence ID" value="NZ_MTPU01000054.1"/>
</dbReference>
<comment type="caution">
    <text evidence="3">The sequence shown here is derived from an EMBL/GenBank/DDBJ whole genome shotgun (WGS) entry which is preliminary data.</text>
</comment>
<sequence>MNRKFLLTLLSSPVLFTSVITTVMITQPVHASPTITPGKTRLSCVRSPHSPTTGKQICIQIPDSTSPPKSESIVIASSQPDQSETDEFVLTDAESDEAIQLFGCDCPVCIRAVRQLHGLAPGPI</sequence>
<evidence type="ECO:0000313" key="4">
    <source>
        <dbReference type="Proteomes" id="UP000190056"/>
    </source>
</evidence>
<protein>
    <recommendedName>
        <fullName evidence="5">Secreted protein</fullName>
    </recommendedName>
</protein>
<dbReference type="Proteomes" id="UP000190056">
    <property type="component" value="Unassembled WGS sequence"/>
</dbReference>
<accession>A0A9Q5QV19</accession>
<reference evidence="3 4" key="1">
    <citation type="submission" date="2017-01" db="EMBL/GenBank/DDBJ databases">
        <authorList>
            <person name="Abreu V.A."/>
            <person name="Popin R.V."/>
            <person name="Rigonato J."/>
            <person name="Andreote A.P."/>
            <person name="Schaker P.C."/>
            <person name="Hoff-Risseti C."/>
            <person name="Alvarenga D.O."/>
            <person name="Varani A.M."/>
            <person name="Fiore M.F."/>
        </authorList>
    </citation>
    <scope>NUCLEOTIDE SEQUENCE [LARGE SCALE GENOMIC DNA]</scope>
    <source>
        <strain evidence="3 4">CENA302</strain>
    </source>
</reference>
<gene>
    <name evidence="3" type="ORF">CENA302_12980</name>
</gene>
<dbReference type="EMBL" id="MTPU01000054">
    <property type="protein sequence ID" value="OPH08885.1"/>
    <property type="molecule type" value="Genomic_DNA"/>
</dbReference>
<feature type="region of interest" description="Disordered" evidence="1">
    <location>
        <begin position="40"/>
        <end position="84"/>
    </location>
</feature>
<keyword evidence="2" id="KW-0732">Signal</keyword>
<proteinExistence type="predicted"/>
<evidence type="ECO:0000256" key="1">
    <source>
        <dbReference type="SAM" id="MobiDB-lite"/>
    </source>
</evidence>